<evidence type="ECO:0000256" key="1">
    <source>
        <dbReference type="ARBA" id="ARBA00022723"/>
    </source>
</evidence>
<dbReference type="InterPro" id="IPR002893">
    <property type="entry name" value="Znf_MYND"/>
</dbReference>
<evidence type="ECO:0000259" key="5">
    <source>
        <dbReference type="PROSITE" id="PS50865"/>
    </source>
</evidence>
<evidence type="ECO:0000256" key="4">
    <source>
        <dbReference type="PROSITE-ProRule" id="PRU00134"/>
    </source>
</evidence>
<keyword evidence="7" id="KW-1185">Reference proteome</keyword>
<feature type="domain" description="MYND-type" evidence="5">
    <location>
        <begin position="21"/>
        <end position="62"/>
    </location>
</feature>
<sequence length="456" mass="51774">MGDSSERAKDRTNPQKIVISCTFCAVYADDKKALRECSKCKSAFYCSRECQKKDWANHRADCTPASAQRDYVSRLFRKIHEDEGLIANLRTAIACTILRETRDPKRIWVAVANLVLKPANDEHLESLMSGDVPLDSLAEVKMPGVATFTSVMDVSDPEFCPLHGHFREDWRQHREMLESVGRPESLTVLVQFAYELICFFIAPVEIDASDFSNAERELGSSLVPPWGVDTNTTIISAGQAFTVREMYVFGSTEANFRIHSFSQCQKKDWPTHKLVCSPPDEQREFVQKAILRLQKNDRQFLALQYALAHNLLEDHGAQPDHCKLWVLVALVILHPIREPDLFSLFRLPNQHSSAQPLPEKSITSGICITGVIDASDTNKYTLDKNMLMIWDKYRAFLDKHGREKALAVLVQFQWRGTCVFVSPIGIDPDEFEDARKAAKEKPPESWGIRSTNPFLL</sequence>
<protein>
    <recommendedName>
        <fullName evidence="5">MYND-type domain-containing protein</fullName>
    </recommendedName>
</protein>
<dbReference type="Proteomes" id="UP001148786">
    <property type="component" value="Unassembled WGS sequence"/>
</dbReference>
<dbReference type="PROSITE" id="PS50865">
    <property type="entry name" value="ZF_MYND_2"/>
    <property type="match status" value="1"/>
</dbReference>
<dbReference type="GO" id="GO:0008270">
    <property type="term" value="F:zinc ion binding"/>
    <property type="evidence" value="ECO:0007669"/>
    <property type="project" value="UniProtKB-KW"/>
</dbReference>
<dbReference type="OrthoDB" id="341421at2759"/>
<evidence type="ECO:0000256" key="3">
    <source>
        <dbReference type="ARBA" id="ARBA00022833"/>
    </source>
</evidence>
<dbReference type="SUPFAM" id="SSF144232">
    <property type="entry name" value="HIT/MYND zinc finger-like"/>
    <property type="match status" value="1"/>
</dbReference>
<gene>
    <name evidence="6" type="ORF">NLJ89_g9704</name>
</gene>
<evidence type="ECO:0000313" key="7">
    <source>
        <dbReference type="Proteomes" id="UP001148786"/>
    </source>
</evidence>
<comment type="caution">
    <text evidence="6">The sequence shown here is derived from an EMBL/GenBank/DDBJ whole genome shotgun (WGS) entry which is preliminary data.</text>
</comment>
<keyword evidence="2 4" id="KW-0863">Zinc-finger</keyword>
<dbReference type="Pfam" id="PF01753">
    <property type="entry name" value="zf-MYND"/>
    <property type="match status" value="1"/>
</dbReference>
<dbReference type="PROSITE" id="PS01360">
    <property type="entry name" value="ZF_MYND_1"/>
    <property type="match status" value="1"/>
</dbReference>
<evidence type="ECO:0000313" key="6">
    <source>
        <dbReference type="EMBL" id="KAJ3500642.1"/>
    </source>
</evidence>
<accession>A0A9W8JRY0</accession>
<dbReference type="Gene3D" id="6.10.140.2220">
    <property type="match status" value="1"/>
</dbReference>
<dbReference type="EMBL" id="JANKHO010001568">
    <property type="protein sequence ID" value="KAJ3500642.1"/>
    <property type="molecule type" value="Genomic_DNA"/>
</dbReference>
<keyword evidence="1" id="KW-0479">Metal-binding</keyword>
<evidence type="ECO:0000256" key="2">
    <source>
        <dbReference type="ARBA" id="ARBA00022771"/>
    </source>
</evidence>
<name>A0A9W8JRY0_9AGAR</name>
<dbReference type="AlphaFoldDB" id="A0A9W8JRY0"/>
<proteinExistence type="predicted"/>
<organism evidence="6 7">
    <name type="scientific">Agrocybe chaxingu</name>
    <dbReference type="NCBI Taxonomy" id="84603"/>
    <lineage>
        <taxon>Eukaryota</taxon>
        <taxon>Fungi</taxon>
        <taxon>Dikarya</taxon>
        <taxon>Basidiomycota</taxon>
        <taxon>Agaricomycotina</taxon>
        <taxon>Agaricomycetes</taxon>
        <taxon>Agaricomycetidae</taxon>
        <taxon>Agaricales</taxon>
        <taxon>Agaricineae</taxon>
        <taxon>Strophariaceae</taxon>
        <taxon>Agrocybe</taxon>
    </lineage>
</organism>
<keyword evidence="3" id="KW-0862">Zinc</keyword>
<reference evidence="6" key="1">
    <citation type="submission" date="2022-07" db="EMBL/GenBank/DDBJ databases">
        <title>Genome Sequence of Agrocybe chaxingu.</title>
        <authorList>
            <person name="Buettner E."/>
        </authorList>
    </citation>
    <scope>NUCLEOTIDE SEQUENCE</scope>
    <source>
        <strain evidence="6">MP-N11</strain>
    </source>
</reference>